<name>A0A5S4YB14_9BRAD</name>
<comment type="caution">
    <text evidence="1">The sequence shown here is derived from an EMBL/GenBank/DDBJ whole genome shotgun (WGS) entry which is preliminary data.</text>
</comment>
<proteinExistence type="predicted"/>
<evidence type="ECO:0000313" key="1">
    <source>
        <dbReference type="EMBL" id="TYO61162.1"/>
    </source>
</evidence>
<sequence>MAAISEQQADVSETHMMELLSWITEAPDLRGLRKIECGANVGSSESGEIILGGVSLACMPPGFAFSDGSIASPARACLGGPASLGRTLGDRTNIEPFPRLLDQASLC</sequence>
<organism evidence="1 2">
    <name type="scientific">Bradyrhizobium hipponense</name>
    <dbReference type="NCBI Taxonomy" id="2605638"/>
    <lineage>
        <taxon>Bacteria</taxon>
        <taxon>Pseudomonadati</taxon>
        <taxon>Pseudomonadota</taxon>
        <taxon>Alphaproteobacteria</taxon>
        <taxon>Hyphomicrobiales</taxon>
        <taxon>Nitrobacteraceae</taxon>
        <taxon>Bradyrhizobium</taxon>
    </lineage>
</organism>
<dbReference type="AlphaFoldDB" id="A0A5S4YB14"/>
<protein>
    <submittedName>
        <fullName evidence="1">Uncharacterized protein</fullName>
    </submittedName>
</protein>
<evidence type="ECO:0000313" key="2">
    <source>
        <dbReference type="Proteomes" id="UP000324797"/>
    </source>
</evidence>
<accession>A0A5S4YB14</accession>
<dbReference type="RefSeq" id="WP_148745484.1">
    <property type="nucleotide sequence ID" value="NZ_VSTH01000202.1"/>
</dbReference>
<dbReference type="EMBL" id="VSTH01000202">
    <property type="protein sequence ID" value="TYO61162.1"/>
    <property type="molecule type" value="Genomic_DNA"/>
</dbReference>
<reference evidence="1 2" key="1">
    <citation type="submission" date="2019-08" db="EMBL/GenBank/DDBJ databases">
        <title>Bradyrhizobium hipponensis sp. nov., a rhizobium isolated from a Lupinus angustifolius root nodule in Tunisia.</title>
        <authorList>
            <person name="Off K."/>
            <person name="Rejili M."/>
            <person name="Mars M."/>
            <person name="Brachmann A."/>
            <person name="Marin M."/>
        </authorList>
    </citation>
    <scope>NUCLEOTIDE SEQUENCE [LARGE SCALE GENOMIC DNA]</scope>
    <source>
        <strain evidence="2">aSej3</strain>
    </source>
</reference>
<dbReference type="Proteomes" id="UP000324797">
    <property type="component" value="Unassembled WGS sequence"/>
</dbReference>
<keyword evidence="2" id="KW-1185">Reference proteome</keyword>
<gene>
    <name evidence="1" type="ORF">FXV83_39665</name>
</gene>